<dbReference type="AlphaFoldDB" id="A0A2P5TQM8"/>
<organism evidence="1 2">
    <name type="scientific">Oceanisphaera arctica</name>
    <dbReference type="NCBI Taxonomy" id="641510"/>
    <lineage>
        <taxon>Bacteria</taxon>
        <taxon>Pseudomonadati</taxon>
        <taxon>Pseudomonadota</taxon>
        <taxon>Gammaproteobacteria</taxon>
        <taxon>Aeromonadales</taxon>
        <taxon>Aeromonadaceae</taxon>
        <taxon>Oceanisphaera</taxon>
    </lineage>
</organism>
<dbReference type="EMBL" id="MPZM01000003">
    <property type="protein sequence ID" value="PPL18066.1"/>
    <property type="molecule type" value="Genomic_DNA"/>
</dbReference>
<evidence type="ECO:0000313" key="1">
    <source>
        <dbReference type="EMBL" id="PPL18066.1"/>
    </source>
</evidence>
<gene>
    <name evidence="1" type="ORF">UN63_02585</name>
</gene>
<reference evidence="2" key="1">
    <citation type="submission" date="2016-11" db="EMBL/GenBank/DDBJ databases">
        <authorList>
            <person name="Sisinthy S."/>
            <person name="Ara S."/>
            <person name="Gundlapally S.R."/>
        </authorList>
    </citation>
    <scope>NUCLEOTIDE SEQUENCE [LARGE SCALE GENOMIC DNA]</scope>
    <source>
        <strain evidence="2">V1-41</strain>
    </source>
</reference>
<proteinExistence type="predicted"/>
<comment type="caution">
    <text evidence="1">The sequence shown here is derived from an EMBL/GenBank/DDBJ whole genome shotgun (WGS) entry which is preliminary data.</text>
</comment>
<dbReference type="RefSeq" id="WP_104485217.1">
    <property type="nucleotide sequence ID" value="NZ_BMYB01000004.1"/>
</dbReference>
<name>A0A2P5TQM8_9GAMM</name>
<evidence type="ECO:0000313" key="2">
    <source>
        <dbReference type="Proteomes" id="UP000242231"/>
    </source>
</evidence>
<accession>A0A2P5TQM8</accession>
<keyword evidence="2" id="KW-1185">Reference proteome</keyword>
<sequence>MKKYKFELVIEEGSDEFWEGIDGNNGCNDVETLVESALEMYGFHEGDNCKLTLIEYTNT</sequence>
<protein>
    <submittedName>
        <fullName evidence="1">Uncharacterized protein</fullName>
    </submittedName>
</protein>
<dbReference type="Proteomes" id="UP000242231">
    <property type="component" value="Unassembled WGS sequence"/>
</dbReference>